<dbReference type="InterPro" id="IPR001584">
    <property type="entry name" value="Integrase_cat-core"/>
</dbReference>
<accession>A0A2G9ZMI0</accession>
<proteinExistence type="predicted"/>
<organism evidence="2 3">
    <name type="scientific">Candidatus Falkowbacteria bacterium CG23_combo_of_CG06-09_8_20_14_all_41_10</name>
    <dbReference type="NCBI Taxonomy" id="1974571"/>
    <lineage>
        <taxon>Bacteria</taxon>
        <taxon>Candidatus Falkowiibacteriota</taxon>
    </lineage>
</organism>
<sequence length="386" mass="45530">METKNNIFVEHLKEYSKANRKGRSKILDHLCFITKIQRKSAIRRMKNSIYCRKKPIEKRGRKIIYSIDVTLALKNVWELSGEICGELLHPMIGEYVDNLKRQTKWIYNEIITSQLLKISQSTVKRRLSRFIKIRDKRHGLSSTSPSALKAIIPIFTGPWKRKPPGWGQIDTVAHCGTILVGDYVFTLTYIDARTFWVGLSAQWNKGMVATRASMVTIKSRLPFKWLGAHPDTGSEFINYFVYDWCKEEKIDYSRSRPNHKNDNMYVEERNGHVVRKYLGYTRFDCPEVVAIINKFYIILELYLNHFIPVRKTLKKIRIGAKYHRTYEKTAKTPYQRLMESKKVNNIIKAKQKAIHERLNLFELKQEIDRLTNLIYDTQRNYDNQKS</sequence>
<dbReference type="GO" id="GO:0015074">
    <property type="term" value="P:DNA integration"/>
    <property type="evidence" value="ECO:0007669"/>
    <property type="project" value="InterPro"/>
</dbReference>
<dbReference type="InterPro" id="IPR012337">
    <property type="entry name" value="RNaseH-like_sf"/>
</dbReference>
<name>A0A2G9ZMI0_9BACT</name>
<evidence type="ECO:0000313" key="2">
    <source>
        <dbReference type="EMBL" id="PIP34385.1"/>
    </source>
</evidence>
<dbReference type="EMBL" id="PCSE01000093">
    <property type="protein sequence ID" value="PIP34385.1"/>
    <property type="molecule type" value="Genomic_DNA"/>
</dbReference>
<dbReference type="PROSITE" id="PS50994">
    <property type="entry name" value="INTEGRASE"/>
    <property type="match status" value="1"/>
</dbReference>
<dbReference type="InterPro" id="IPR036397">
    <property type="entry name" value="RNaseH_sf"/>
</dbReference>
<protein>
    <recommendedName>
        <fullName evidence="1">Integrase catalytic domain-containing protein</fullName>
    </recommendedName>
</protein>
<evidence type="ECO:0000313" key="3">
    <source>
        <dbReference type="Proteomes" id="UP000231408"/>
    </source>
</evidence>
<dbReference type="Proteomes" id="UP000231408">
    <property type="component" value="Unassembled WGS sequence"/>
</dbReference>
<feature type="domain" description="Integrase catalytic" evidence="1">
    <location>
        <begin position="159"/>
        <end position="341"/>
    </location>
</feature>
<gene>
    <name evidence="2" type="ORF">COX21_03210</name>
</gene>
<reference evidence="2 3" key="1">
    <citation type="submission" date="2017-09" db="EMBL/GenBank/DDBJ databases">
        <title>Depth-based differentiation of microbial function through sediment-hosted aquifers and enrichment of novel symbionts in the deep terrestrial subsurface.</title>
        <authorList>
            <person name="Probst A.J."/>
            <person name="Ladd B."/>
            <person name="Jarett J.K."/>
            <person name="Geller-Mcgrath D.E."/>
            <person name="Sieber C.M."/>
            <person name="Emerson J.B."/>
            <person name="Anantharaman K."/>
            <person name="Thomas B.C."/>
            <person name="Malmstrom R."/>
            <person name="Stieglmeier M."/>
            <person name="Klingl A."/>
            <person name="Woyke T."/>
            <person name="Ryan C.M."/>
            <person name="Banfield J.F."/>
        </authorList>
    </citation>
    <scope>NUCLEOTIDE SEQUENCE [LARGE SCALE GENOMIC DNA]</scope>
    <source>
        <strain evidence="2">CG23_combo_of_CG06-09_8_20_14_all_41_10</strain>
    </source>
</reference>
<dbReference type="SUPFAM" id="SSF53098">
    <property type="entry name" value="Ribonuclease H-like"/>
    <property type="match status" value="1"/>
</dbReference>
<dbReference type="AlphaFoldDB" id="A0A2G9ZMI0"/>
<evidence type="ECO:0000259" key="1">
    <source>
        <dbReference type="PROSITE" id="PS50994"/>
    </source>
</evidence>
<dbReference type="GO" id="GO:0003676">
    <property type="term" value="F:nucleic acid binding"/>
    <property type="evidence" value="ECO:0007669"/>
    <property type="project" value="InterPro"/>
</dbReference>
<comment type="caution">
    <text evidence="2">The sequence shown here is derived from an EMBL/GenBank/DDBJ whole genome shotgun (WGS) entry which is preliminary data.</text>
</comment>
<dbReference type="Gene3D" id="3.30.420.10">
    <property type="entry name" value="Ribonuclease H-like superfamily/Ribonuclease H"/>
    <property type="match status" value="1"/>
</dbReference>